<protein>
    <submittedName>
        <fullName evidence="1">12448_t:CDS:1</fullName>
    </submittedName>
</protein>
<dbReference type="AlphaFoldDB" id="A0A9N9JJW3"/>
<evidence type="ECO:0000313" key="1">
    <source>
        <dbReference type="EMBL" id="CAG8785818.1"/>
    </source>
</evidence>
<accession>A0A9N9JJW3</accession>
<dbReference type="EMBL" id="CAJVPY010023886">
    <property type="protein sequence ID" value="CAG8785818.1"/>
    <property type="molecule type" value="Genomic_DNA"/>
</dbReference>
<name>A0A9N9JJW3_9GLOM</name>
<comment type="caution">
    <text evidence="1">The sequence shown here is derived from an EMBL/GenBank/DDBJ whole genome shotgun (WGS) entry which is preliminary data.</text>
</comment>
<keyword evidence="2" id="KW-1185">Reference proteome</keyword>
<gene>
    <name evidence="1" type="ORF">DERYTH_LOCUS20381</name>
</gene>
<dbReference type="Proteomes" id="UP000789405">
    <property type="component" value="Unassembled WGS sequence"/>
</dbReference>
<evidence type="ECO:0000313" key="2">
    <source>
        <dbReference type="Proteomes" id="UP000789405"/>
    </source>
</evidence>
<organism evidence="1 2">
    <name type="scientific">Dentiscutata erythropus</name>
    <dbReference type="NCBI Taxonomy" id="1348616"/>
    <lineage>
        <taxon>Eukaryota</taxon>
        <taxon>Fungi</taxon>
        <taxon>Fungi incertae sedis</taxon>
        <taxon>Mucoromycota</taxon>
        <taxon>Glomeromycotina</taxon>
        <taxon>Glomeromycetes</taxon>
        <taxon>Diversisporales</taxon>
        <taxon>Gigasporaceae</taxon>
        <taxon>Dentiscutata</taxon>
    </lineage>
</organism>
<reference evidence="1" key="1">
    <citation type="submission" date="2021-06" db="EMBL/GenBank/DDBJ databases">
        <authorList>
            <person name="Kallberg Y."/>
            <person name="Tangrot J."/>
            <person name="Rosling A."/>
        </authorList>
    </citation>
    <scope>NUCLEOTIDE SEQUENCE</scope>
    <source>
        <strain evidence="1">MA453B</strain>
    </source>
</reference>
<proteinExistence type="predicted"/>
<sequence length="52" mass="6184">LESYIKDKKEYSSYHIFLRNHHDMIIASLLPDDTSVSLDGKWSRWFIKEAAK</sequence>
<feature type="non-terminal residue" evidence="1">
    <location>
        <position position="1"/>
    </location>
</feature>